<evidence type="ECO:0000313" key="3">
    <source>
        <dbReference type="EMBL" id="CDY10777.1"/>
    </source>
</evidence>
<dbReference type="EMBL" id="HG994359">
    <property type="protein sequence ID" value="CAF2096458.1"/>
    <property type="molecule type" value="Genomic_DNA"/>
</dbReference>
<evidence type="ECO:0000256" key="1">
    <source>
        <dbReference type="SAM" id="MobiDB-lite"/>
    </source>
</evidence>
<keyword evidence="4" id="KW-1185">Reference proteome</keyword>
<reference evidence="3 4" key="1">
    <citation type="journal article" date="2014" name="Science">
        <title>Plant genetics. Early allopolyploid evolution in the post-Neolithic Brassica napus oilseed genome.</title>
        <authorList>
            <person name="Chalhoub B."/>
            <person name="Denoeud F."/>
            <person name="Liu S."/>
            <person name="Parkin I.A."/>
            <person name="Tang H."/>
            <person name="Wang X."/>
            <person name="Chiquet J."/>
            <person name="Belcram H."/>
            <person name="Tong C."/>
            <person name="Samans B."/>
            <person name="Correa M."/>
            <person name="Da Silva C."/>
            <person name="Just J."/>
            <person name="Falentin C."/>
            <person name="Koh C.S."/>
            <person name="Le Clainche I."/>
            <person name="Bernard M."/>
            <person name="Bento P."/>
            <person name="Noel B."/>
            <person name="Labadie K."/>
            <person name="Alberti A."/>
            <person name="Charles M."/>
            <person name="Arnaud D."/>
            <person name="Guo H."/>
            <person name="Daviaud C."/>
            <person name="Alamery S."/>
            <person name="Jabbari K."/>
            <person name="Zhao M."/>
            <person name="Edger P.P."/>
            <person name="Chelaifa H."/>
            <person name="Tack D."/>
            <person name="Lassalle G."/>
            <person name="Mestiri I."/>
            <person name="Schnel N."/>
            <person name="Le Paslier M.C."/>
            <person name="Fan G."/>
            <person name="Renault V."/>
            <person name="Bayer P.E."/>
            <person name="Golicz A.A."/>
            <person name="Manoli S."/>
            <person name="Lee T.H."/>
            <person name="Thi V.H."/>
            <person name="Chalabi S."/>
            <person name="Hu Q."/>
            <person name="Fan C."/>
            <person name="Tollenaere R."/>
            <person name="Lu Y."/>
            <person name="Battail C."/>
            <person name="Shen J."/>
            <person name="Sidebottom C.H."/>
            <person name="Wang X."/>
            <person name="Canaguier A."/>
            <person name="Chauveau A."/>
            <person name="Berard A."/>
            <person name="Deniot G."/>
            <person name="Guan M."/>
            <person name="Liu Z."/>
            <person name="Sun F."/>
            <person name="Lim Y.P."/>
            <person name="Lyons E."/>
            <person name="Town C.D."/>
            <person name="Bancroft I."/>
            <person name="Wang X."/>
            <person name="Meng J."/>
            <person name="Ma J."/>
            <person name="Pires J.C."/>
            <person name="King G.J."/>
            <person name="Brunel D."/>
            <person name="Delourme R."/>
            <person name="Renard M."/>
            <person name="Aury J.M."/>
            <person name="Adams K.L."/>
            <person name="Batley J."/>
            <person name="Snowdon R.J."/>
            <person name="Tost J."/>
            <person name="Edwards D."/>
            <person name="Zhou Y."/>
            <person name="Hua W."/>
            <person name="Sharpe A.G."/>
            <person name="Paterson A.H."/>
            <person name="Guan C."/>
            <person name="Wincker P."/>
        </authorList>
    </citation>
    <scope>NUCLEOTIDE SEQUENCE [LARGE SCALE GENOMIC DNA]</scope>
    <source>
        <strain evidence="4">cv. Darmor-bzh</strain>
    </source>
</reference>
<dbReference type="Proteomes" id="UP001295469">
    <property type="component" value="Chromosome A05"/>
</dbReference>
<dbReference type="Pfam" id="PF07491">
    <property type="entry name" value="PPI_Ypi1"/>
    <property type="match status" value="1"/>
</dbReference>
<organism evidence="3 4">
    <name type="scientific">Brassica napus</name>
    <name type="common">Rape</name>
    <dbReference type="NCBI Taxonomy" id="3708"/>
    <lineage>
        <taxon>Eukaryota</taxon>
        <taxon>Viridiplantae</taxon>
        <taxon>Streptophyta</taxon>
        <taxon>Embryophyta</taxon>
        <taxon>Tracheophyta</taxon>
        <taxon>Spermatophyta</taxon>
        <taxon>Magnoliopsida</taxon>
        <taxon>eudicotyledons</taxon>
        <taxon>Gunneridae</taxon>
        <taxon>Pentapetalae</taxon>
        <taxon>rosids</taxon>
        <taxon>malvids</taxon>
        <taxon>Brassicales</taxon>
        <taxon>Brassicaceae</taxon>
        <taxon>Brassiceae</taxon>
        <taxon>Brassica</taxon>
    </lineage>
</organism>
<accession>A0A078FCQ3</accession>
<evidence type="ECO:0000313" key="2">
    <source>
        <dbReference type="EMBL" id="CAF2096458.1"/>
    </source>
</evidence>
<dbReference type="Gramene" id="CDY10777">
    <property type="protein sequence ID" value="CDY10777"/>
    <property type="gene ID" value="GSBRNA2T00048607001"/>
</dbReference>
<dbReference type="Proteomes" id="UP000028999">
    <property type="component" value="Unassembled WGS sequence"/>
</dbReference>
<feature type="region of interest" description="Disordered" evidence="1">
    <location>
        <begin position="70"/>
        <end position="96"/>
    </location>
</feature>
<sequence length="96" mass="11416">MITVTYSDNLCHLRNPSFSVTDSQPIERLVLRLNRKKKKKVSWEDGTVDNEFMQKKISKKCCIFHKQKPFDEDDSEENEDNNRHHDHDHNPYKAAD</sequence>
<protein>
    <submittedName>
        <fullName evidence="2">(rape) hypothetical protein</fullName>
    </submittedName>
    <submittedName>
        <fullName evidence="3">BnaA05g11590D protein</fullName>
    </submittedName>
</protein>
<proteinExistence type="predicted"/>
<reference evidence="3" key="2">
    <citation type="submission" date="2014-06" db="EMBL/GenBank/DDBJ databases">
        <authorList>
            <person name="Genoscope - CEA"/>
        </authorList>
    </citation>
    <scope>NUCLEOTIDE SEQUENCE</scope>
</reference>
<dbReference type="GO" id="GO:0008157">
    <property type="term" value="F:protein phosphatase 1 binding"/>
    <property type="evidence" value="ECO:0000318"/>
    <property type="project" value="GO_Central"/>
</dbReference>
<dbReference type="OMA" id="NNESHEV"/>
<dbReference type="PANTHER" id="PTHR20835">
    <property type="entry name" value="E3 UBIQUITIN-PROTEIN LIGASE PPP1R11-RELATED"/>
    <property type="match status" value="1"/>
</dbReference>
<dbReference type="GO" id="GO:0004865">
    <property type="term" value="F:protein serine/threonine phosphatase inhibitor activity"/>
    <property type="evidence" value="ECO:0000318"/>
    <property type="project" value="GO_Central"/>
</dbReference>
<reference evidence="2" key="3">
    <citation type="submission" date="2021-01" db="EMBL/GenBank/DDBJ databases">
        <authorList>
            <consortium name="Genoscope - CEA"/>
            <person name="William W."/>
        </authorList>
    </citation>
    <scope>NUCLEOTIDE SEQUENCE</scope>
</reference>
<dbReference type="PaxDb" id="3708-A0A078FCQ3"/>
<dbReference type="PANTHER" id="PTHR20835:SF5">
    <property type="entry name" value="PROTEIN PHOSPHATASE INHIBITOR"/>
    <property type="match status" value="1"/>
</dbReference>
<feature type="compositionally biased region" description="Basic and acidic residues" evidence="1">
    <location>
        <begin position="80"/>
        <end position="96"/>
    </location>
</feature>
<dbReference type="STRING" id="3708.A0A078FCQ3"/>
<gene>
    <name evidence="3" type="primary">BnaA05g11590D</name>
    <name evidence="2" type="ORF">DARMORV10_A05P14510.1</name>
    <name evidence="3" type="ORF">GSBRNA2T00048607001</name>
</gene>
<name>A0A078FCQ3_BRANA</name>
<dbReference type="InterPro" id="IPR011107">
    <property type="entry name" value="PPI_Ypi1"/>
</dbReference>
<dbReference type="SMR" id="A0A078FCQ3"/>
<dbReference type="EMBL" id="LK032006">
    <property type="protein sequence ID" value="CDY10777.1"/>
    <property type="molecule type" value="Genomic_DNA"/>
</dbReference>
<dbReference type="GO" id="GO:0005634">
    <property type="term" value="C:nucleus"/>
    <property type="evidence" value="ECO:0000318"/>
    <property type="project" value="GO_Central"/>
</dbReference>
<dbReference type="AlphaFoldDB" id="A0A078FCQ3"/>
<evidence type="ECO:0000313" key="4">
    <source>
        <dbReference type="Proteomes" id="UP000028999"/>
    </source>
</evidence>